<dbReference type="SUPFAM" id="SSF50985">
    <property type="entry name" value="RCC1/BLIP-II"/>
    <property type="match status" value="3"/>
</dbReference>
<reference evidence="4" key="2">
    <citation type="submission" date="2021-05" db="EMBL/GenBank/DDBJ databases">
        <authorList>
            <person name="Pain A."/>
        </authorList>
    </citation>
    <scope>NUCLEOTIDE SEQUENCE</scope>
    <source>
        <strain evidence="4">1802A</strain>
    </source>
</reference>
<comment type="caution">
    <text evidence="4">The sequence shown here is derived from an EMBL/GenBank/DDBJ whole genome shotgun (WGS) entry which is preliminary data.</text>
</comment>
<feature type="domain" description="RCC1-like" evidence="3">
    <location>
        <begin position="57"/>
        <end position="430"/>
    </location>
</feature>
<dbReference type="Pfam" id="PF13540">
    <property type="entry name" value="RCC1_2"/>
    <property type="match status" value="1"/>
</dbReference>
<evidence type="ECO:0000259" key="3">
    <source>
        <dbReference type="Pfam" id="PF25390"/>
    </source>
</evidence>
<feature type="repeat" description="RCC1" evidence="2">
    <location>
        <begin position="485"/>
        <end position="537"/>
    </location>
</feature>
<feature type="repeat" description="RCC1" evidence="2">
    <location>
        <begin position="242"/>
        <end position="293"/>
    </location>
</feature>
<dbReference type="PANTHER" id="PTHR22870">
    <property type="entry name" value="REGULATOR OF CHROMOSOME CONDENSATION"/>
    <property type="match status" value="1"/>
</dbReference>
<dbReference type="Pfam" id="PF25390">
    <property type="entry name" value="WD40_RLD"/>
    <property type="match status" value="1"/>
</dbReference>
<feature type="repeat" description="RCC1" evidence="2">
    <location>
        <begin position="701"/>
        <end position="753"/>
    </location>
</feature>
<feature type="repeat" description="RCC1" evidence="2">
    <location>
        <begin position="294"/>
        <end position="346"/>
    </location>
</feature>
<feature type="repeat" description="RCC1" evidence="2">
    <location>
        <begin position="811"/>
        <end position="851"/>
    </location>
</feature>
<evidence type="ECO:0000313" key="5">
    <source>
        <dbReference type="Proteomes" id="UP001195914"/>
    </source>
</evidence>
<protein>
    <submittedName>
        <fullName evidence="4">Regulator of chromosome condensation (RCC1), domain containing protein</fullName>
    </submittedName>
</protein>
<dbReference type="Gene3D" id="2.130.10.30">
    <property type="entry name" value="Regulator of chromosome condensation 1/beta-lactamase-inhibitor protein II"/>
    <property type="match status" value="5"/>
</dbReference>
<keyword evidence="5" id="KW-1185">Reference proteome</keyword>
<feature type="repeat" description="RCC1" evidence="2">
    <location>
        <begin position="598"/>
        <end position="650"/>
    </location>
</feature>
<evidence type="ECO:0000256" key="1">
    <source>
        <dbReference type="ARBA" id="ARBA00022737"/>
    </source>
</evidence>
<dbReference type="PROSITE" id="PS50012">
    <property type="entry name" value="RCC1_3"/>
    <property type="match status" value="12"/>
</dbReference>
<dbReference type="InterPro" id="IPR009091">
    <property type="entry name" value="RCC1/BLIP-II"/>
</dbReference>
<dbReference type="InterPro" id="IPR000408">
    <property type="entry name" value="Reg_chr_condens"/>
</dbReference>
<dbReference type="EMBL" id="JAHBMH010000044">
    <property type="protein sequence ID" value="KAK1936259.1"/>
    <property type="molecule type" value="Genomic_DNA"/>
</dbReference>
<evidence type="ECO:0000313" key="4">
    <source>
        <dbReference type="EMBL" id="KAK1936259.1"/>
    </source>
</evidence>
<sequence length="1686" mass="187006">MTADGSGESSSNLRPPIQQVVALGLHHALCVSKSVAFDQTKGAAGASHRVVEVALHVQSWGKAAFNCLGHGINVNLASLPRSIPFFEKKNVAQVSCGDYHSAVLVLPQGAKKGTGGTVYTFGLGTGGRLGYHISDDAENAEQNKQTGLTATEPSWCTTNPQPVGLAVNLKYSVLSLSCGANHTLVTTVDGSLFAWGMGAFGVLGTGKTDNQYTPVRVVFPVETFMKSCAAGGRHSFGLDNLGNIWAWGYGGNGRLGTGNTRTQHSPKMVQSFCDHPIEYISCGDLHSACIDRDGRVYTWGSAEGGKLGHKRSEEDVLTPTIVEGLSGIRIVQVECGTGITLALAENGTVYRWGCILGLTPMSDAGARTIHVPQEVTDVGSKNIFIAAGPYSCAVVNVYGDIKTWGVGSCFRLGHGDVADCPSPKFVAELRTKIFVDMLLTSYDKAQTIPTDNANMDINPAHGFNEKRIQQLSAGMSHGALLTCNGTMYIWGAHKGTGVSQDTETAETYYEPTLLSHFSTKIKRIACGSNHTVVVTIAGMVFSWGCNDSGQLGLGDLRPRVFPEHVSTLEYAINVFAGYNNTCCITTTKHDNFVNDEVGSAWVFGSASGGKLGLGEACTVSSVMTPRKLTYISGVYKVVLGNTHSLLLQHDGVVYATGSGANGRLGTGDTGVIHSFKRINTELKFIDIAVGASHSLAISMEHDLYGWGKGKYITKTDESLLQPTLIDGLPSQIGVSKVIAVSAVANHSFVISEEGHLIAWGDNSSGQLGVPLMAGDASIREFIERPSVVLIDSPVISVVTSRSYSACATVKGDAFAWGTSSDGRLGIGQTHDKITYKPTAIATMSLMGDILERFDNMGLNDCSSYISAVESYLNELHFREDKSVIDWRSLQLLLKNEERVFWESSVKSFEVIYYITLQQNMQDDLVSCLKQHVDFIMDMEKYHRDLDALQFRLKVAIKGFVNRLGNPRPCITDTTDGLVKQYMRFKPDIERLIEIVFLQPSYLVRLCLFGEDFVTVQNVVTSLYKRLDLPRVHNQFVALLFTLLREDVHLYFKQQNPLNASCSPFARMLKTYATSKMISATNAHLFYSHEFKEYVYISCIYTDYSSIANFVAQKRLVLPNAAAPNSEELKQFGDFIVHLSKILTMLVVPLYIKMAFKRMRDIIKFKIPSWWVLPNVPLENVAIYPLIPVFVYSVLQPYFSDAATLSDIHGYNIADNETVVNNFNVVSQYLDFIVNPCLRMQPSRSAEVNRATMTLYRNVSLMLLEYIKTLLNVEDTFNIDITMETFKSHFDVEKLRVDLPSWHIAQLVNICASARKYLNLSAHDPVNKIIEGMLRSVGNEYKNQNIFSQSLIDRLQHMQKTCCIEIEHRFMISEKNMSICKFSGVFLPQRLAYRQSTYSEDCIKLISLIIRYVPFGKYDSPRIIQNALVRLKQLDVVPGDFDALILELERTAEYYTALSTPDYTLAKVARDLCAQLMKIDRTRTTAADLVATILTKVIERYHQRLYLLQIYRRQGEIESCRVNFQASIREKCEYFTTCLQHASGAFVEPCIQHAALVNRVKLHSTKVIIAPSEPKVETVTFSLSMVHKNGWIICKKEADEQRLPYLYLVFTFHPKSGCLLNLEERSKNGKERVMLETCTVPMNVLQEWSEATSESFADVFTNSAYPQGMFDIRKSYIVETFAQLMAS</sequence>
<dbReference type="PANTHER" id="PTHR22870:SF408">
    <property type="entry name" value="OS09G0560450 PROTEIN"/>
    <property type="match status" value="1"/>
</dbReference>
<proteinExistence type="predicted"/>
<organism evidence="4 5">
    <name type="scientific">Babesia divergens</name>
    <dbReference type="NCBI Taxonomy" id="32595"/>
    <lineage>
        <taxon>Eukaryota</taxon>
        <taxon>Sar</taxon>
        <taxon>Alveolata</taxon>
        <taxon>Apicomplexa</taxon>
        <taxon>Aconoidasida</taxon>
        <taxon>Piroplasmida</taxon>
        <taxon>Babesiidae</taxon>
        <taxon>Babesia</taxon>
    </lineage>
</organism>
<feature type="repeat" description="RCC1" evidence="2">
    <location>
        <begin position="754"/>
        <end position="810"/>
    </location>
</feature>
<name>A0AAD9GD77_BABDI</name>
<dbReference type="PRINTS" id="PR00633">
    <property type="entry name" value="RCCNDNSATION"/>
</dbReference>
<dbReference type="PROSITE" id="PS00626">
    <property type="entry name" value="RCC1_2"/>
    <property type="match status" value="4"/>
</dbReference>
<reference evidence="4" key="1">
    <citation type="journal article" date="2014" name="Nucleic Acids Res.">
        <title>The evolutionary dynamics of variant antigen genes in Babesia reveal a history of genomic innovation underlying host-parasite interaction.</title>
        <authorList>
            <person name="Jackson A.P."/>
            <person name="Otto T.D."/>
            <person name="Darby A."/>
            <person name="Ramaprasad A."/>
            <person name="Xia D."/>
            <person name="Echaide I.E."/>
            <person name="Farber M."/>
            <person name="Gahlot S."/>
            <person name="Gamble J."/>
            <person name="Gupta D."/>
            <person name="Gupta Y."/>
            <person name="Jackson L."/>
            <person name="Malandrin L."/>
            <person name="Malas T.B."/>
            <person name="Moussa E."/>
            <person name="Nair M."/>
            <person name="Reid A.J."/>
            <person name="Sanders M."/>
            <person name="Sharma J."/>
            <person name="Tracey A."/>
            <person name="Quail M.A."/>
            <person name="Weir W."/>
            <person name="Wastling J.M."/>
            <person name="Hall N."/>
            <person name="Willadsen P."/>
            <person name="Lingelbach K."/>
            <person name="Shiels B."/>
            <person name="Tait A."/>
            <person name="Berriman M."/>
            <person name="Allred D.R."/>
            <person name="Pain A."/>
        </authorList>
    </citation>
    <scope>NUCLEOTIDE SEQUENCE</scope>
    <source>
        <strain evidence="4">1802A</strain>
    </source>
</reference>
<dbReference type="Proteomes" id="UP001195914">
    <property type="component" value="Unassembled WGS sequence"/>
</dbReference>
<gene>
    <name evidence="4" type="ORF">X943_002415</name>
</gene>
<feature type="repeat" description="RCC1" evidence="2">
    <location>
        <begin position="651"/>
        <end position="700"/>
    </location>
</feature>
<feature type="repeat" description="RCC1" evidence="2">
    <location>
        <begin position="55"/>
        <end position="107"/>
    </location>
</feature>
<dbReference type="Pfam" id="PF00415">
    <property type="entry name" value="RCC1"/>
    <property type="match status" value="2"/>
</dbReference>
<feature type="repeat" description="RCC1" evidence="2">
    <location>
        <begin position="190"/>
        <end position="241"/>
    </location>
</feature>
<keyword evidence="1" id="KW-0677">Repeat</keyword>
<evidence type="ECO:0000256" key="2">
    <source>
        <dbReference type="PROSITE-ProRule" id="PRU00235"/>
    </source>
</evidence>
<feature type="repeat" description="RCC1" evidence="2">
    <location>
        <begin position="116"/>
        <end position="189"/>
    </location>
</feature>
<accession>A0AAD9GD77</accession>
<feature type="repeat" description="RCC1" evidence="2">
    <location>
        <begin position="538"/>
        <end position="587"/>
    </location>
</feature>
<dbReference type="InterPro" id="IPR051210">
    <property type="entry name" value="Ub_ligase/GEF_domain"/>
</dbReference>
<dbReference type="InterPro" id="IPR058923">
    <property type="entry name" value="RCC1-like_dom"/>
</dbReference>